<gene>
    <name evidence="2" type="ORF">L203_105343</name>
</gene>
<organism evidence="2 3">
    <name type="scientific">Cryptococcus depauperatus CBS 7841</name>
    <dbReference type="NCBI Taxonomy" id="1295531"/>
    <lineage>
        <taxon>Eukaryota</taxon>
        <taxon>Fungi</taxon>
        <taxon>Dikarya</taxon>
        <taxon>Basidiomycota</taxon>
        <taxon>Agaricomycotina</taxon>
        <taxon>Tremellomycetes</taxon>
        <taxon>Tremellales</taxon>
        <taxon>Cryptococcaceae</taxon>
        <taxon>Cryptococcus</taxon>
    </lineage>
</organism>
<evidence type="ECO:0000313" key="2">
    <source>
        <dbReference type="EMBL" id="WVN90108.1"/>
    </source>
</evidence>
<dbReference type="AlphaFoldDB" id="A0AAJ8JX79"/>
<evidence type="ECO:0000256" key="1">
    <source>
        <dbReference type="SAM" id="MobiDB-lite"/>
    </source>
</evidence>
<sequence length="125" mass="13224">MPSGMQGSARHARISPKADMKELEKEGAELGKWTHAGVVVESGQAIVSVREFVLGLWVVSSRLDGGDRRRVVYVAPPFGRDVGGVVVRGGAANRHVFAQCLAAQVVEDAAVHASRLISQGARPSP</sequence>
<feature type="compositionally biased region" description="Basic and acidic residues" evidence="1">
    <location>
        <begin position="16"/>
        <end position="26"/>
    </location>
</feature>
<evidence type="ECO:0000313" key="3">
    <source>
        <dbReference type="Proteomes" id="UP000094043"/>
    </source>
</evidence>
<accession>A0AAJ8JX79</accession>
<dbReference type="Proteomes" id="UP000094043">
    <property type="component" value="Chromosome 7"/>
</dbReference>
<feature type="region of interest" description="Disordered" evidence="1">
    <location>
        <begin position="1"/>
        <end position="26"/>
    </location>
</feature>
<reference evidence="2" key="1">
    <citation type="submission" date="2016-06" db="EMBL/GenBank/DDBJ databases">
        <authorList>
            <person name="Cuomo C."/>
            <person name="Litvintseva A."/>
            <person name="Heitman J."/>
            <person name="Chen Y."/>
            <person name="Sun S."/>
            <person name="Springer D."/>
            <person name="Dromer F."/>
            <person name="Young S."/>
            <person name="Zeng Q."/>
            <person name="Chapman S."/>
            <person name="Gujja S."/>
            <person name="Saif S."/>
            <person name="Birren B."/>
        </authorList>
    </citation>
    <scope>NUCLEOTIDE SEQUENCE</scope>
    <source>
        <strain evidence="2">CBS 7841</strain>
    </source>
</reference>
<protein>
    <submittedName>
        <fullName evidence="2">Uncharacterized protein</fullName>
    </submittedName>
</protein>
<reference evidence="2" key="3">
    <citation type="submission" date="2024-01" db="EMBL/GenBank/DDBJ databases">
        <authorList>
            <person name="Coelho M.A."/>
            <person name="David-Palma M."/>
            <person name="Shea T."/>
            <person name="Sun S."/>
            <person name="Cuomo C.A."/>
            <person name="Heitman J."/>
        </authorList>
    </citation>
    <scope>NUCLEOTIDE SEQUENCE</scope>
    <source>
        <strain evidence="2">CBS 7841</strain>
    </source>
</reference>
<dbReference type="GeneID" id="91089552"/>
<dbReference type="EMBL" id="CP143790">
    <property type="protein sequence ID" value="WVN90108.1"/>
    <property type="molecule type" value="Genomic_DNA"/>
</dbReference>
<proteinExistence type="predicted"/>
<dbReference type="KEGG" id="cdep:91089552"/>
<name>A0AAJ8JX79_9TREE</name>
<dbReference type="RefSeq" id="XP_066070808.1">
    <property type="nucleotide sequence ID" value="XM_066214711.1"/>
</dbReference>
<reference evidence="2" key="2">
    <citation type="journal article" date="2022" name="Elife">
        <title>Obligate sexual reproduction of a homothallic fungus closely related to the Cryptococcus pathogenic species complex.</title>
        <authorList>
            <person name="Passer A.R."/>
            <person name="Clancey S.A."/>
            <person name="Shea T."/>
            <person name="David-Palma M."/>
            <person name="Averette A.F."/>
            <person name="Boekhout T."/>
            <person name="Porcel B.M."/>
            <person name="Nowrousian M."/>
            <person name="Cuomo C.A."/>
            <person name="Sun S."/>
            <person name="Heitman J."/>
            <person name="Coelho M.A."/>
        </authorList>
    </citation>
    <scope>NUCLEOTIDE SEQUENCE</scope>
    <source>
        <strain evidence="2">CBS 7841</strain>
    </source>
</reference>
<keyword evidence="3" id="KW-1185">Reference proteome</keyword>